<reference evidence="6" key="4">
    <citation type="submission" date="2025-08" db="UniProtKB">
        <authorList>
            <consortium name="Ensembl"/>
        </authorList>
    </citation>
    <scope>IDENTIFICATION</scope>
</reference>
<reference evidence="6" key="3">
    <citation type="submission" date="2020-05" db="EMBL/GenBank/DDBJ databases">
        <title>Electrophorus electricus (electric eel) genome, fEleEle1, primary haplotype.</title>
        <authorList>
            <person name="Myers G."/>
            <person name="Meyer A."/>
            <person name="Fedrigo O."/>
            <person name="Formenti G."/>
            <person name="Rhie A."/>
            <person name="Tracey A."/>
            <person name="Sims Y."/>
            <person name="Jarvis E.D."/>
        </authorList>
    </citation>
    <scope>NUCLEOTIDE SEQUENCE [LARGE SCALE GENOMIC DNA]</scope>
</reference>
<dbReference type="GO" id="GO:0003779">
    <property type="term" value="F:actin binding"/>
    <property type="evidence" value="ECO:0007669"/>
    <property type="project" value="TreeGrafter"/>
</dbReference>
<dbReference type="Ensembl" id="ENSEEET00000009210.2">
    <property type="protein sequence ID" value="ENSEEEP00000009093.2"/>
    <property type="gene ID" value="ENSEEEG00000004684.2"/>
</dbReference>
<dbReference type="GO" id="GO:0030018">
    <property type="term" value="C:Z disc"/>
    <property type="evidence" value="ECO:0007669"/>
    <property type="project" value="TreeGrafter"/>
</dbReference>
<comment type="subcellular location">
    <subcellularLocation>
        <location evidence="1">Cytoplasm</location>
    </subcellularLocation>
</comment>
<dbReference type="STRING" id="8005.ENSEEEP00000009093"/>
<evidence type="ECO:0000256" key="2">
    <source>
        <dbReference type="ARBA" id="ARBA00022490"/>
    </source>
</evidence>
<dbReference type="PANTHER" id="PTHR24217">
    <property type="entry name" value="PUTATIVE-RELATED"/>
    <property type="match status" value="1"/>
</dbReference>
<feature type="region of interest" description="Disordered" evidence="5">
    <location>
        <begin position="650"/>
        <end position="675"/>
    </location>
</feature>
<dbReference type="GO" id="GO:0032233">
    <property type="term" value="P:positive regulation of actin filament bundle assembly"/>
    <property type="evidence" value="ECO:0007669"/>
    <property type="project" value="TreeGrafter"/>
</dbReference>
<evidence type="ECO:0008006" key="8">
    <source>
        <dbReference type="Google" id="ProtNLM"/>
    </source>
</evidence>
<dbReference type="GeneTree" id="ENSGT00950000183054"/>
<feature type="region of interest" description="Disordered" evidence="5">
    <location>
        <begin position="828"/>
        <end position="857"/>
    </location>
</feature>
<evidence type="ECO:0000313" key="7">
    <source>
        <dbReference type="Proteomes" id="UP000314983"/>
    </source>
</evidence>
<keyword evidence="7" id="KW-1185">Reference proteome</keyword>
<sequence>MYVFIYLFVCLFFFNLICFPQNVHLLDILIQSIFHTFISIYHTLCVPWKFNPLPYGCLRCSEGQSEKHLKEVQSKCKCIALLLTAAPNPESKGVLIFRKRRQRARKFMLVSYGTGKPIDNSFKDEYRFDRDSLDQNFRFSSATTSGSELEEDSSCEAESRGTALNITYNFNPLAGGVSINHSWKAMEQLPQTKGKGVLMFAKRRQRIDEIAAEHEEMRRKGIPVEAFAEDEVIVPSMPVTQKETALVKQDVQVKQQLQYQEQQYQLQHDYHPNTGVNGLDPSSMSKSLVPNRTAKPFLGGLNQAPKQFSSVKGVPSPTLKKPENIFKVPIPVNTSPQVWSPTGDIIASRDERIVVPAIKTGILPEIKRRGTNKSDSREFQEEDHLSLGAEACNFMQVPTVRQKNPPPVLPKPALHKPQPQPCNKSWVPSPTQRQAPMSIQSPTVCHAAPPQSKVPWAKPQYQANSVASCPPHRGSSYFHPSNTPSASSRGHASETGFSDRPTFKGKGAELFARRQTRMEKFVVDTETVQANKARPPSPTLSMPSAWKYSPNIRAPPPVSYNPIVSPFYPLAAQKQSPNATSPKSKSETSKEQPKPKAKHLSVVDVMKHQPYQLNSSLFTYNFSPEMKPASPKASPVPPPKFKQIPIHTPTHLQAPSSGHFPSPTLPPSSAISSESAQLFKQDAPATPGGPVSVKVISRHALPMAPRPRFSAKKAAVGGKQSHSMSLPRGHSSVSSPSFHSTRGTLNRQMSGVERLQKPFSPWEATVQSPLGLVDEVFGTAHRKSLPESSLDWKRQVSNNPTGRPIAEIAVGIPSFSKAFSPASGKTIPYGPPFRPAQPLPGDRYTGTSSLPRNFSPHSNMQMYRVSWKQK</sequence>
<feature type="compositionally biased region" description="Polar residues" evidence="5">
    <location>
        <begin position="421"/>
        <end position="443"/>
    </location>
</feature>
<reference evidence="7" key="1">
    <citation type="journal article" date="2014" name="Science">
        <title>Nonhuman genetics. Genomic basis for the convergent evolution of electric organs.</title>
        <authorList>
            <person name="Gallant J.R."/>
            <person name="Traeger L.L."/>
            <person name="Volkening J.D."/>
            <person name="Moffett H."/>
            <person name="Chen P.H."/>
            <person name="Novina C.D."/>
            <person name="Phillips G.N.Jr."/>
            <person name="Anand R."/>
            <person name="Wells G.B."/>
            <person name="Pinch M."/>
            <person name="Guth R."/>
            <person name="Unguez G.A."/>
            <person name="Albert J.S."/>
            <person name="Zakon H.H."/>
            <person name="Samanta M.P."/>
            <person name="Sussman M.R."/>
        </authorList>
    </citation>
    <scope>NUCLEOTIDE SEQUENCE [LARGE SCALE GENOMIC DNA]</scope>
</reference>
<reference evidence="6" key="5">
    <citation type="submission" date="2025-09" db="UniProtKB">
        <authorList>
            <consortium name="Ensembl"/>
        </authorList>
    </citation>
    <scope>IDENTIFICATION</scope>
</reference>
<protein>
    <recommendedName>
        <fullName evidence="8">Synaptopodin 2b</fullName>
    </recommendedName>
</protein>
<feature type="region of interest" description="Disordered" evidence="5">
    <location>
        <begin position="717"/>
        <end position="743"/>
    </location>
</feature>
<feature type="compositionally biased region" description="Basic and acidic residues" evidence="5">
    <location>
        <begin position="584"/>
        <end position="594"/>
    </location>
</feature>
<feature type="compositionally biased region" description="Polar residues" evidence="5">
    <location>
        <begin position="845"/>
        <end position="857"/>
    </location>
</feature>
<dbReference type="GO" id="GO:0005634">
    <property type="term" value="C:nucleus"/>
    <property type="evidence" value="ECO:0007669"/>
    <property type="project" value="TreeGrafter"/>
</dbReference>
<accession>A0A4W4EBR7</accession>
<name>A0A4W4EBR7_ELEEL</name>
<reference evidence="7" key="2">
    <citation type="journal article" date="2017" name="Sci. Adv.">
        <title>A tail of two voltages: Proteomic comparison of the three electric organs of the electric eel.</title>
        <authorList>
            <person name="Traeger L.L."/>
            <person name="Sabat G."/>
            <person name="Barrett-Wilt G.A."/>
            <person name="Wells G.B."/>
            <person name="Sussman M.R."/>
        </authorList>
    </citation>
    <scope>NUCLEOTIDE SEQUENCE [LARGE SCALE GENOMIC DNA]</scope>
</reference>
<feature type="region of interest" description="Disordered" evidence="5">
    <location>
        <begin position="401"/>
        <end position="505"/>
    </location>
</feature>
<dbReference type="PANTHER" id="PTHR24217:SF9">
    <property type="entry name" value="SYNAPTOPODIN-2"/>
    <property type="match status" value="1"/>
</dbReference>
<dbReference type="GO" id="GO:0015629">
    <property type="term" value="C:actin cytoskeleton"/>
    <property type="evidence" value="ECO:0007669"/>
    <property type="project" value="TreeGrafter"/>
</dbReference>
<feature type="region of interest" description="Disordered" evidence="5">
    <location>
        <begin position="572"/>
        <end position="600"/>
    </location>
</feature>
<evidence type="ECO:0000256" key="5">
    <source>
        <dbReference type="SAM" id="MobiDB-lite"/>
    </source>
</evidence>
<keyword evidence="2" id="KW-0963">Cytoplasm</keyword>
<feature type="compositionally biased region" description="Polar residues" evidence="5">
    <location>
        <begin position="478"/>
        <end position="490"/>
    </location>
</feature>
<feature type="compositionally biased region" description="Low complexity" evidence="5">
    <location>
        <begin position="725"/>
        <end position="740"/>
    </location>
</feature>
<comment type="similarity">
    <text evidence="4">Belongs to the synaptopodin family.</text>
</comment>
<evidence type="ECO:0000313" key="6">
    <source>
        <dbReference type="Ensembl" id="ENSEEEP00000009093.2"/>
    </source>
</evidence>
<evidence type="ECO:0000256" key="3">
    <source>
        <dbReference type="ARBA" id="ARBA00022553"/>
    </source>
</evidence>
<dbReference type="InterPro" id="IPR051976">
    <property type="entry name" value="Synaptopodin_domain"/>
</dbReference>
<proteinExistence type="inferred from homology"/>
<dbReference type="OMA" id="MESEEDC"/>
<evidence type="ECO:0000256" key="1">
    <source>
        <dbReference type="ARBA" id="ARBA00004496"/>
    </source>
</evidence>
<dbReference type="Proteomes" id="UP000314983">
    <property type="component" value="Chromosome 9"/>
</dbReference>
<evidence type="ECO:0000256" key="4">
    <source>
        <dbReference type="ARBA" id="ARBA00038161"/>
    </source>
</evidence>
<keyword evidence="3" id="KW-0597">Phosphoprotein</keyword>
<organism evidence="6 7">
    <name type="scientific">Electrophorus electricus</name>
    <name type="common">Electric eel</name>
    <name type="synonym">Gymnotus electricus</name>
    <dbReference type="NCBI Taxonomy" id="8005"/>
    <lineage>
        <taxon>Eukaryota</taxon>
        <taxon>Metazoa</taxon>
        <taxon>Chordata</taxon>
        <taxon>Craniata</taxon>
        <taxon>Vertebrata</taxon>
        <taxon>Euteleostomi</taxon>
        <taxon>Actinopterygii</taxon>
        <taxon>Neopterygii</taxon>
        <taxon>Teleostei</taxon>
        <taxon>Ostariophysi</taxon>
        <taxon>Gymnotiformes</taxon>
        <taxon>Gymnotoidei</taxon>
        <taxon>Gymnotidae</taxon>
        <taxon>Electrophorus</taxon>
    </lineage>
</organism>
<dbReference type="AlphaFoldDB" id="A0A4W4EBR7"/>
<feature type="compositionally biased region" description="Pro residues" evidence="5">
    <location>
        <begin position="829"/>
        <end position="838"/>
    </location>
</feature>